<evidence type="ECO:0000313" key="4">
    <source>
        <dbReference type="Proteomes" id="UP000308528"/>
    </source>
</evidence>
<comment type="caution">
    <text evidence="3">The sequence shown here is derived from an EMBL/GenBank/DDBJ whole genome shotgun (WGS) entry which is preliminary data.</text>
</comment>
<organism evidence="3 4">
    <name type="scientific">Neolewinella litorea</name>
    <dbReference type="NCBI Taxonomy" id="2562452"/>
    <lineage>
        <taxon>Bacteria</taxon>
        <taxon>Pseudomonadati</taxon>
        <taxon>Bacteroidota</taxon>
        <taxon>Saprospiria</taxon>
        <taxon>Saprospirales</taxon>
        <taxon>Lewinellaceae</taxon>
        <taxon>Neolewinella</taxon>
    </lineage>
</organism>
<protein>
    <recommendedName>
        <fullName evidence="2">Potassium channel domain-containing protein</fullName>
    </recommendedName>
</protein>
<dbReference type="AlphaFoldDB" id="A0A4S4NJD8"/>
<dbReference type="Gene3D" id="1.10.287.70">
    <property type="match status" value="1"/>
</dbReference>
<feature type="domain" description="Potassium channel" evidence="2">
    <location>
        <begin position="72"/>
        <end position="149"/>
    </location>
</feature>
<evidence type="ECO:0000259" key="2">
    <source>
        <dbReference type="Pfam" id="PF07885"/>
    </source>
</evidence>
<feature type="transmembrane region" description="Helical" evidence="1">
    <location>
        <begin position="6"/>
        <end position="25"/>
    </location>
</feature>
<feature type="transmembrane region" description="Helical" evidence="1">
    <location>
        <begin position="130"/>
        <end position="148"/>
    </location>
</feature>
<dbReference type="RefSeq" id="WP_136458917.1">
    <property type="nucleotide sequence ID" value="NZ_SRSF01000003.1"/>
</dbReference>
<dbReference type="InterPro" id="IPR013099">
    <property type="entry name" value="K_chnl_dom"/>
</dbReference>
<accession>A0A4S4NJD8</accession>
<evidence type="ECO:0000313" key="3">
    <source>
        <dbReference type="EMBL" id="THH39914.1"/>
    </source>
</evidence>
<dbReference type="Proteomes" id="UP000308528">
    <property type="component" value="Unassembled WGS sequence"/>
</dbReference>
<dbReference type="Pfam" id="PF07885">
    <property type="entry name" value="Ion_trans_2"/>
    <property type="match status" value="1"/>
</dbReference>
<keyword evidence="1" id="KW-0472">Membrane</keyword>
<gene>
    <name evidence="3" type="ORF">E4021_09905</name>
</gene>
<dbReference type="EMBL" id="SRSF01000003">
    <property type="protein sequence ID" value="THH39914.1"/>
    <property type="molecule type" value="Genomic_DNA"/>
</dbReference>
<keyword evidence="1" id="KW-1133">Transmembrane helix</keyword>
<name>A0A4S4NJD8_9BACT</name>
<keyword evidence="4" id="KW-1185">Reference proteome</keyword>
<keyword evidence="1" id="KW-0812">Transmembrane</keyword>
<dbReference type="SUPFAM" id="SSF81324">
    <property type="entry name" value="Voltage-gated potassium channels"/>
    <property type="match status" value="1"/>
</dbReference>
<reference evidence="3 4" key="1">
    <citation type="submission" date="2019-04" db="EMBL/GenBank/DDBJ databases">
        <title>Lewinella litorea sp. nov., isolated from a marine sand.</title>
        <authorList>
            <person name="Yoon J.-H."/>
        </authorList>
    </citation>
    <scope>NUCLEOTIDE SEQUENCE [LARGE SCALE GENOMIC DNA]</scope>
    <source>
        <strain evidence="3 4">HSMS-39</strain>
    </source>
</reference>
<feature type="transmembrane region" description="Helical" evidence="1">
    <location>
        <begin position="58"/>
        <end position="82"/>
    </location>
</feature>
<dbReference type="OrthoDB" id="3422146at2"/>
<sequence length="324" mass="35849">MNGLLFLGGIGVIAITLTDFIYTTLSCNGSGYLSTALNRILGRLLAPRSDGMRNWSGVLHLVASLFMWIALLLVGGFLVFIADTDFVVRATTKVPANLSERAYFTGFVFSTLGLGDYAPGSPLGRHLTAVYSLLGFAVLTTAITYILSVTNAVTKKKNLATFLSSLGESPSEMYAYFTAEPDGSLFSERVDDLVTQLNLHLNDHLSYPIVHYFHSDQRSWSAVLQLATLHECMLALSIHYADSPKVQAHLQRLDRCLNYFLKVAHIPDRLRQDQERSLLALRTQWHKEILTSGNGDPTISEASRALGALLRQAGYDWQDVFGQR</sequence>
<proteinExistence type="predicted"/>
<evidence type="ECO:0000256" key="1">
    <source>
        <dbReference type="SAM" id="Phobius"/>
    </source>
</evidence>